<sequence length="300" mass="33718">MEAEVKAKLEEQEVLSAKKAEVDSRVQILELAAANNLPTFKLYSTNNTIYSTKYCKSSSLANVQVPRVELSALVKEKESTAKTFDAEKARITTGIQLIPIGLEPTGITNSRRSELVNRLKNKVEEIRADKETTEGATHEKDAHASKMRAQLKDLQAWMSRLQACCDDLNTQRSHLHDEKNSVVKSLNVEKDEVAKLRLKIEELENYNGEKDGDIRKLKAALDEKKGKIDTLGKEIELLQLVVAEDQKKGGIWTCLYAATTTMVAAISFIYATRSNLRTAFFHFSFIFLYALCSLYPLNNV</sequence>
<gene>
    <name evidence="3" type="ORF">ZEAMMB73_Zm00001d023907</name>
</gene>
<dbReference type="Gene3D" id="1.10.287.1490">
    <property type="match status" value="1"/>
</dbReference>
<keyword evidence="2" id="KW-0472">Membrane</keyword>
<dbReference type="HOGENOM" id="CLU_031432_0_0_1"/>
<evidence type="ECO:0000313" key="3">
    <source>
        <dbReference type="EMBL" id="AQK40372.1"/>
    </source>
</evidence>
<feature type="transmembrane region" description="Helical" evidence="2">
    <location>
        <begin position="249"/>
        <end position="272"/>
    </location>
</feature>
<keyword evidence="2" id="KW-0812">Transmembrane</keyword>
<proteinExistence type="predicted"/>
<name>K7TJX6_MAIZE</name>
<feature type="coiled-coil region" evidence="1">
    <location>
        <begin position="186"/>
        <end position="234"/>
    </location>
</feature>
<keyword evidence="2" id="KW-1133">Transmembrane helix</keyword>
<evidence type="ECO:0000256" key="1">
    <source>
        <dbReference type="SAM" id="Coils"/>
    </source>
</evidence>
<dbReference type="InParanoid" id="K7TJX6"/>
<reference evidence="3" key="1">
    <citation type="submission" date="2015-12" db="EMBL/GenBank/DDBJ databases">
        <title>Update maize B73 reference genome by single molecule sequencing technologies.</title>
        <authorList>
            <consortium name="Maize Genome Sequencing Project"/>
            <person name="Ware D."/>
        </authorList>
    </citation>
    <scope>NUCLEOTIDE SEQUENCE</scope>
    <source>
        <tissue evidence="3">Seedling</tissue>
    </source>
</reference>
<feature type="transmembrane region" description="Helical" evidence="2">
    <location>
        <begin position="279"/>
        <end position="297"/>
    </location>
</feature>
<protein>
    <submittedName>
        <fullName evidence="3">Uncharacterized protein</fullName>
    </submittedName>
</protein>
<accession>K7TJX6</accession>
<dbReference type="EMBL" id="CM000786">
    <property type="protein sequence ID" value="AQK40372.1"/>
    <property type="molecule type" value="Genomic_DNA"/>
</dbReference>
<dbReference type="PaxDb" id="4577-GRMZM2G316593_P01"/>
<evidence type="ECO:0000256" key="2">
    <source>
        <dbReference type="SAM" id="Phobius"/>
    </source>
</evidence>
<organism evidence="3">
    <name type="scientific">Zea mays</name>
    <name type="common">Maize</name>
    <dbReference type="NCBI Taxonomy" id="4577"/>
    <lineage>
        <taxon>Eukaryota</taxon>
        <taxon>Viridiplantae</taxon>
        <taxon>Streptophyta</taxon>
        <taxon>Embryophyta</taxon>
        <taxon>Tracheophyta</taxon>
        <taxon>Spermatophyta</taxon>
        <taxon>Magnoliopsida</taxon>
        <taxon>Liliopsida</taxon>
        <taxon>Poales</taxon>
        <taxon>Poaceae</taxon>
        <taxon>PACMAD clade</taxon>
        <taxon>Panicoideae</taxon>
        <taxon>Andropogonodae</taxon>
        <taxon>Andropogoneae</taxon>
        <taxon>Tripsacinae</taxon>
        <taxon>Zea</taxon>
    </lineage>
</organism>
<dbReference type="FunCoup" id="K7TJX6">
    <property type="interactions" value="473"/>
</dbReference>
<dbReference type="eggNOG" id="ENOG502QRUN">
    <property type="taxonomic scope" value="Eukaryota"/>
</dbReference>
<keyword evidence="1" id="KW-0175">Coiled coil</keyword>
<dbReference type="AlphaFoldDB" id="K7TJX6"/>
<dbReference type="SMR" id="K7TJX6"/>